<dbReference type="GO" id="GO:0008270">
    <property type="term" value="F:zinc ion binding"/>
    <property type="evidence" value="ECO:0007669"/>
    <property type="project" value="UniProtKB-KW"/>
</dbReference>
<dbReference type="Pfam" id="PF14737">
    <property type="entry name" value="DUF4470"/>
    <property type="match status" value="1"/>
</dbReference>
<dbReference type="Pfam" id="PF01753">
    <property type="entry name" value="zf-MYND"/>
    <property type="match status" value="1"/>
</dbReference>
<evidence type="ECO:0000259" key="5">
    <source>
        <dbReference type="PROSITE" id="PS50865"/>
    </source>
</evidence>
<dbReference type="Proteomes" id="UP000807306">
    <property type="component" value="Unassembled WGS sequence"/>
</dbReference>
<dbReference type="PROSITE" id="PS01360">
    <property type="entry name" value="ZF_MYND_1"/>
    <property type="match status" value="1"/>
</dbReference>
<evidence type="ECO:0000256" key="4">
    <source>
        <dbReference type="PROSITE-ProRule" id="PRU00134"/>
    </source>
</evidence>
<comment type="caution">
    <text evidence="6">The sequence shown here is derived from an EMBL/GenBank/DDBJ whole genome shotgun (WGS) entry which is preliminary data.</text>
</comment>
<keyword evidence="3" id="KW-0862">Zinc</keyword>
<gene>
    <name evidence="6" type="ORF">CPB83DRAFT_894716</name>
</gene>
<dbReference type="OrthoDB" id="432970at2759"/>
<dbReference type="PANTHER" id="PTHR10237">
    <property type="entry name" value="DEFORMED EPIDERMAL AUTOREGULATORY FACTOR 1 HOMOLOG SUPPRESSIN"/>
    <property type="match status" value="1"/>
</dbReference>
<evidence type="ECO:0000313" key="7">
    <source>
        <dbReference type="Proteomes" id="UP000807306"/>
    </source>
</evidence>
<dbReference type="SUPFAM" id="SSF144232">
    <property type="entry name" value="HIT/MYND zinc finger-like"/>
    <property type="match status" value="1"/>
</dbReference>
<keyword evidence="2 4" id="KW-0863">Zinc-finger</keyword>
<dbReference type="Gene3D" id="6.10.140.2220">
    <property type="match status" value="1"/>
</dbReference>
<reference evidence="6" key="1">
    <citation type="submission" date="2020-11" db="EMBL/GenBank/DDBJ databases">
        <authorList>
            <consortium name="DOE Joint Genome Institute"/>
            <person name="Ahrendt S."/>
            <person name="Riley R."/>
            <person name="Andreopoulos W."/>
            <person name="Labutti K."/>
            <person name="Pangilinan J."/>
            <person name="Ruiz-Duenas F.J."/>
            <person name="Barrasa J.M."/>
            <person name="Sanchez-Garcia M."/>
            <person name="Camarero S."/>
            <person name="Miyauchi S."/>
            <person name="Serrano A."/>
            <person name="Linde D."/>
            <person name="Babiker R."/>
            <person name="Drula E."/>
            <person name="Ayuso-Fernandez I."/>
            <person name="Pacheco R."/>
            <person name="Padilla G."/>
            <person name="Ferreira P."/>
            <person name="Barriuso J."/>
            <person name="Kellner H."/>
            <person name="Castanera R."/>
            <person name="Alfaro M."/>
            <person name="Ramirez L."/>
            <person name="Pisabarro A.G."/>
            <person name="Kuo A."/>
            <person name="Tritt A."/>
            <person name="Lipzen A."/>
            <person name="He G."/>
            <person name="Yan M."/>
            <person name="Ng V."/>
            <person name="Cullen D."/>
            <person name="Martin F."/>
            <person name="Rosso M.-N."/>
            <person name="Henrissat B."/>
            <person name="Hibbett D."/>
            <person name="Martinez A.T."/>
            <person name="Grigoriev I.V."/>
        </authorList>
    </citation>
    <scope>NUCLEOTIDE SEQUENCE</scope>
    <source>
        <strain evidence="6">CBS 506.95</strain>
    </source>
</reference>
<dbReference type="InterPro" id="IPR024119">
    <property type="entry name" value="TF_DEAF-1"/>
</dbReference>
<feature type="domain" description="MYND-type" evidence="5">
    <location>
        <begin position="1136"/>
        <end position="1174"/>
    </location>
</feature>
<accession>A0A9P6EFL7</accession>
<protein>
    <recommendedName>
        <fullName evidence="5">MYND-type domain-containing protein</fullName>
    </recommendedName>
</protein>
<evidence type="ECO:0000313" key="6">
    <source>
        <dbReference type="EMBL" id="KAF9527998.1"/>
    </source>
</evidence>
<dbReference type="PROSITE" id="PS50865">
    <property type="entry name" value="ZF_MYND_2"/>
    <property type="match status" value="1"/>
</dbReference>
<sequence>MSQPTIWPKKTFFYPVGNTTPCCFTQDLCPEQDANILLLACGDPRSILYTVFADLTTCDRKLDFTCVDWQPAVLARNVLLFSLVLDNVDSSIVFSLFYNFLLDTNALKTLAIQCEHVIQLSADLQTWKSSKYGTLIRFSSHRSMECIRNYWVLYKETAALPKKAKERLKSTFLSGMKSELSKYGEHDSFAVATGPLISSLLQDKAQQNLAPHKELWTTGVVSSAVFKNCNLVNPTFVHSLDGDAFDVHYGTSPLKSFYLAPAIASTTDHGAPASNLTDYTKSCIAQFTEWCTAFKIRLEHRPESVIVRVYVGEGLAFCRALRHCQETSEVDSGAYTYPWGGTQIVLDANDYGPNPSAPTLFDVIDTSNLTDHCGLLNLLIVAVPLLRRAPSSIIHTHTLLPAELGKTESVLLKKAFSDIPSLSLMLGVAPTSFISHFAATSNLHALGAEGQFPQAISWRFISTVISGPFKSAVTLRPSYMALDPTTLSRFLLSVYHKMFAEEDQLLNLANIGLANVRKQDMILYQRSSFVSFIQFIKAKINTDWDRAIPSLIKLIAEDRTFLMGAHSVQELLCQLHLQGLHTAGFLPSATLEEAQMHGSRLSGWRSIPPVVCIVLKVPRSSLKTIESLPLEKIGTPPLQCETSNFSFHNIHASIQPIFGDIKASLVDGEEEVEIIDDLEGLKGSADLIVTFHIPSHLVITYPSMDVGLHIRNSPSTTLLMPKFGMRLTIFSTSLKDTKRLFIVRHRPSNRHERNRLQIGPRLEPDTSTLSSHVTLGFDALSKRVTTLTMRDDLVDPREAASLRDGAEVQTHQASDCGILVTFKGYRRIFSFPYPVQGNACKTRIARKSSYIEVICPIRHNFSDSKDLSLNLFPIYRRQQSLNLLNIHYLNLKVLPTLRLQVPKTKLQWISTHFGMTFSDNERALNQQGDPIAKGTLVNLKETVLALFLSYAGLNKDAQNQQQQVIGLTSPTSGIQTYTLIFINDMKLDLAGHTIVLDACVVALTDPLVARIGPLLSRLMDDGFISLVTHDDEVRAWRQLLAAAAERCRTWQHTPNCEFMTRGIPRILDGVEENPLCSCGKGKNLGAFGRNSKWTMVHKEATRIALSPLIAHPFLDDSVFSPSSASQPSTGGKSEQCAKCAKTGVTLQACGACRMTKYCSRDCQKSHWKAHKPQCKSATL</sequence>
<evidence type="ECO:0000256" key="2">
    <source>
        <dbReference type="ARBA" id="ARBA00022771"/>
    </source>
</evidence>
<organism evidence="6 7">
    <name type="scientific">Crepidotus variabilis</name>
    <dbReference type="NCBI Taxonomy" id="179855"/>
    <lineage>
        <taxon>Eukaryota</taxon>
        <taxon>Fungi</taxon>
        <taxon>Dikarya</taxon>
        <taxon>Basidiomycota</taxon>
        <taxon>Agaricomycotina</taxon>
        <taxon>Agaricomycetes</taxon>
        <taxon>Agaricomycetidae</taxon>
        <taxon>Agaricales</taxon>
        <taxon>Agaricineae</taxon>
        <taxon>Crepidotaceae</taxon>
        <taxon>Crepidotus</taxon>
    </lineage>
</organism>
<evidence type="ECO:0000256" key="3">
    <source>
        <dbReference type="ARBA" id="ARBA00022833"/>
    </source>
</evidence>
<dbReference type="AlphaFoldDB" id="A0A9P6EFL7"/>
<dbReference type="GO" id="GO:0005634">
    <property type="term" value="C:nucleus"/>
    <property type="evidence" value="ECO:0007669"/>
    <property type="project" value="TreeGrafter"/>
</dbReference>
<keyword evidence="1" id="KW-0479">Metal-binding</keyword>
<name>A0A9P6EFL7_9AGAR</name>
<keyword evidence="7" id="KW-1185">Reference proteome</keyword>
<dbReference type="PANTHER" id="PTHR10237:SF14">
    <property type="entry name" value="MYND-TYPE DOMAIN-CONTAINING PROTEIN"/>
    <property type="match status" value="1"/>
</dbReference>
<evidence type="ECO:0000256" key="1">
    <source>
        <dbReference type="ARBA" id="ARBA00022723"/>
    </source>
</evidence>
<proteinExistence type="predicted"/>
<dbReference type="InterPro" id="IPR027974">
    <property type="entry name" value="DUF4470"/>
</dbReference>
<dbReference type="EMBL" id="MU157856">
    <property type="protein sequence ID" value="KAF9527998.1"/>
    <property type="molecule type" value="Genomic_DNA"/>
</dbReference>
<dbReference type="GO" id="GO:0000981">
    <property type="term" value="F:DNA-binding transcription factor activity, RNA polymerase II-specific"/>
    <property type="evidence" value="ECO:0007669"/>
    <property type="project" value="TreeGrafter"/>
</dbReference>
<dbReference type="InterPro" id="IPR002893">
    <property type="entry name" value="Znf_MYND"/>
</dbReference>